<protein>
    <submittedName>
        <fullName evidence="1">Uncharacterized protein</fullName>
    </submittedName>
</protein>
<proteinExistence type="predicted"/>
<dbReference type="RefSeq" id="WP_377575482.1">
    <property type="nucleotide sequence ID" value="NZ_JBHTKA010000001.1"/>
</dbReference>
<dbReference type="EMBL" id="JBHTKA010000001">
    <property type="protein sequence ID" value="MFD0998572.1"/>
    <property type="molecule type" value="Genomic_DNA"/>
</dbReference>
<keyword evidence="2" id="KW-1185">Reference proteome</keyword>
<dbReference type="Proteomes" id="UP001597112">
    <property type="component" value="Unassembled WGS sequence"/>
</dbReference>
<sequence length="83" mass="9465">MEQLLINQLFTLVSKAGGSSLIKDLIYKTNQNGNAKNWTVDEIENAINYLQNINRYFDEGDARVIIENLSKTYNLTTPQATIR</sequence>
<accession>A0ABW3JXJ6</accession>
<organism evidence="1 2">
    <name type="scientific">Ohtaekwangia kribbensis</name>
    <dbReference type="NCBI Taxonomy" id="688913"/>
    <lineage>
        <taxon>Bacteria</taxon>
        <taxon>Pseudomonadati</taxon>
        <taxon>Bacteroidota</taxon>
        <taxon>Cytophagia</taxon>
        <taxon>Cytophagales</taxon>
        <taxon>Fulvivirgaceae</taxon>
        <taxon>Ohtaekwangia</taxon>
    </lineage>
</organism>
<evidence type="ECO:0000313" key="2">
    <source>
        <dbReference type="Proteomes" id="UP001597112"/>
    </source>
</evidence>
<reference evidence="2" key="1">
    <citation type="journal article" date="2019" name="Int. J. Syst. Evol. Microbiol.">
        <title>The Global Catalogue of Microorganisms (GCM) 10K type strain sequencing project: providing services to taxonomists for standard genome sequencing and annotation.</title>
        <authorList>
            <consortium name="The Broad Institute Genomics Platform"/>
            <consortium name="The Broad Institute Genome Sequencing Center for Infectious Disease"/>
            <person name="Wu L."/>
            <person name="Ma J."/>
        </authorList>
    </citation>
    <scope>NUCLEOTIDE SEQUENCE [LARGE SCALE GENOMIC DNA]</scope>
    <source>
        <strain evidence="2">CCUG 58938</strain>
    </source>
</reference>
<comment type="caution">
    <text evidence="1">The sequence shown here is derived from an EMBL/GenBank/DDBJ whole genome shotgun (WGS) entry which is preliminary data.</text>
</comment>
<evidence type="ECO:0000313" key="1">
    <source>
        <dbReference type="EMBL" id="MFD0998572.1"/>
    </source>
</evidence>
<gene>
    <name evidence="1" type="ORF">ACFQ21_04610</name>
</gene>
<name>A0ABW3JXJ6_9BACT</name>